<reference evidence="3 4" key="1">
    <citation type="submission" date="2018-02" db="EMBL/GenBank/DDBJ databases">
        <title>Phenotypic and genomic properties of facultatively anaerobic sulfur-reducing natronoarchaea from hypersaline soda lakes.</title>
        <authorList>
            <person name="Sorokin D.Y."/>
            <person name="Kublanov I.V."/>
            <person name="Roman P."/>
            <person name="Sinninghe Damste J.S."/>
            <person name="Golyshin P.N."/>
            <person name="Rojo D."/>
            <person name="Ciordia S."/>
            <person name="Mena M.D.C."/>
            <person name="Ferrer M."/>
            <person name="Messina E."/>
            <person name="Smedile F."/>
            <person name="La Spada G."/>
            <person name="La Cono V."/>
            <person name="Yakimov M.M."/>
        </authorList>
    </citation>
    <scope>NUCLEOTIDE SEQUENCE [LARGE SCALE GENOMIC DNA]</scope>
    <source>
        <strain evidence="3 4">AArc-Mg</strain>
        <plasmid evidence="4">paarc-mg-01</plasmid>
    </source>
</reference>
<evidence type="ECO:0000313" key="3">
    <source>
        <dbReference type="EMBL" id="AXR79900.1"/>
    </source>
</evidence>
<proteinExistence type="predicted"/>
<evidence type="ECO:0000313" key="4">
    <source>
        <dbReference type="Proteomes" id="UP000258613"/>
    </source>
</evidence>
<gene>
    <name evidence="3" type="ORF">AArcMg_4075</name>
</gene>
<dbReference type="Pfam" id="PF26417">
    <property type="entry name" value="DUF8112"/>
    <property type="match status" value="1"/>
</dbReference>
<organism evidence="3 4">
    <name type="scientific">Natrarchaeobaculum sulfurireducens</name>
    <dbReference type="NCBI Taxonomy" id="2044521"/>
    <lineage>
        <taxon>Archaea</taxon>
        <taxon>Methanobacteriati</taxon>
        <taxon>Methanobacteriota</taxon>
        <taxon>Stenosarchaea group</taxon>
        <taxon>Halobacteria</taxon>
        <taxon>Halobacteriales</taxon>
        <taxon>Natrialbaceae</taxon>
        <taxon>Natrarchaeobaculum</taxon>
    </lineage>
</organism>
<keyword evidence="4" id="KW-1185">Reference proteome</keyword>
<geneLocation type="plasmid" evidence="4">
    <name>paarc-mg-01</name>
</geneLocation>
<accession>A0A346PK55</accession>
<dbReference type="AlphaFoldDB" id="A0A346PK55"/>
<keyword evidence="3" id="KW-0614">Plasmid</keyword>
<evidence type="ECO:0000256" key="1">
    <source>
        <dbReference type="SAM" id="MobiDB-lite"/>
    </source>
</evidence>
<feature type="compositionally biased region" description="Basic and acidic residues" evidence="1">
    <location>
        <begin position="123"/>
        <end position="137"/>
    </location>
</feature>
<name>A0A346PK55_9EURY</name>
<feature type="region of interest" description="Disordered" evidence="1">
    <location>
        <begin position="116"/>
        <end position="147"/>
    </location>
</feature>
<dbReference type="KEGG" id="nag:AArcMg_4075"/>
<sequence>MNRLDPEQHESIANKLIEDINHINIFALGEGAANCQICGAKLREGDPITAYAFRAADTPTFRIGFVTCQNHTPIRHFTLGVRELLVDGRIGTCYDVATQSSWPVLLAPAPRVVSPAHTTVGRHPRESDLEAHAHPEPPRVCTDGGTQ</sequence>
<evidence type="ECO:0000259" key="2">
    <source>
        <dbReference type="Pfam" id="PF26417"/>
    </source>
</evidence>
<dbReference type="Proteomes" id="UP000258613">
    <property type="component" value="Plasmid pAArc-Mg-01"/>
</dbReference>
<dbReference type="EMBL" id="CP027032">
    <property type="protein sequence ID" value="AXR79900.1"/>
    <property type="molecule type" value="Genomic_DNA"/>
</dbReference>
<protein>
    <recommendedName>
        <fullName evidence="2">DUF8112 domain-containing protein</fullName>
    </recommendedName>
</protein>
<feature type="domain" description="DUF8112" evidence="2">
    <location>
        <begin position="12"/>
        <end position="116"/>
    </location>
</feature>
<dbReference type="InterPro" id="IPR058425">
    <property type="entry name" value="DUF8112"/>
</dbReference>